<reference evidence="6" key="1">
    <citation type="submission" date="2020-05" db="EMBL/GenBank/DDBJ databases">
        <authorList>
            <person name="Chiriac C."/>
            <person name="Salcher M."/>
            <person name="Ghai R."/>
            <person name="Kavagutti S V."/>
        </authorList>
    </citation>
    <scope>NUCLEOTIDE SEQUENCE</scope>
</reference>
<evidence type="ECO:0000256" key="1">
    <source>
        <dbReference type="ARBA" id="ARBA00005005"/>
    </source>
</evidence>
<keyword evidence="4" id="KW-0443">Lipid metabolism</keyword>
<dbReference type="GO" id="GO:0006635">
    <property type="term" value="P:fatty acid beta-oxidation"/>
    <property type="evidence" value="ECO:0007669"/>
    <property type="project" value="UniProtKB-UniPathway"/>
</dbReference>
<sequence>MYECFEVTIANKVAHVQLKRPDAFNSMIASFWTELPQIVREIDASASARAIVISSTGKHFSAGMDLEVFSGGSSLSVGPGVTEEGRKRAYMWMMVQHLQDSFTALEQARIPVLCAIQGGCIGGAIDMVSAADMRYCSADAFFCVMEINIGMTADVGTLQRLPKIIPEGIARELAYTGDRMPAQRALECGLVNQVFEDHDSLVDGVLEIAGRIATRSPLAIWGTKEMINYTRDHSVADGLRYIAGWQSGMFQPSDMFEEFAAKGEKRAPIFEELPEPPQSL</sequence>
<comment type="pathway">
    <text evidence="1">Lipid metabolism; fatty acid beta-oxidation.</text>
</comment>
<dbReference type="AlphaFoldDB" id="A0A6J7N921"/>
<dbReference type="NCBIfam" id="NF004794">
    <property type="entry name" value="PRK06142.1"/>
    <property type="match status" value="1"/>
</dbReference>
<evidence type="ECO:0000256" key="5">
    <source>
        <dbReference type="ARBA" id="ARBA00023235"/>
    </source>
</evidence>
<dbReference type="CDD" id="cd06558">
    <property type="entry name" value="crotonase-like"/>
    <property type="match status" value="1"/>
</dbReference>
<dbReference type="Pfam" id="PF00378">
    <property type="entry name" value="ECH_1"/>
    <property type="match status" value="1"/>
</dbReference>
<accession>A0A6J7N921</accession>
<evidence type="ECO:0000256" key="4">
    <source>
        <dbReference type="ARBA" id="ARBA00023098"/>
    </source>
</evidence>
<protein>
    <submittedName>
        <fullName evidence="6">Unannotated protein</fullName>
    </submittedName>
</protein>
<dbReference type="EMBL" id="CAFBOG010000167">
    <property type="protein sequence ID" value="CAB4989910.1"/>
    <property type="molecule type" value="Genomic_DNA"/>
</dbReference>
<dbReference type="InterPro" id="IPR029045">
    <property type="entry name" value="ClpP/crotonase-like_dom_sf"/>
</dbReference>
<evidence type="ECO:0000256" key="3">
    <source>
        <dbReference type="ARBA" id="ARBA00022832"/>
    </source>
</evidence>
<dbReference type="InterPro" id="IPR001753">
    <property type="entry name" value="Enoyl-CoA_hydra/iso"/>
</dbReference>
<dbReference type="Gene3D" id="3.90.226.10">
    <property type="entry name" value="2-enoyl-CoA Hydratase, Chain A, domain 1"/>
    <property type="match status" value="1"/>
</dbReference>
<dbReference type="PANTHER" id="PTHR43149">
    <property type="entry name" value="ENOYL-COA HYDRATASE"/>
    <property type="match status" value="1"/>
</dbReference>
<evidence type="ECO:0000313" key="6">
    <source>
        <dbReference type="EMBL" id="CAB4989910.1"/>
    </source>
</evidence>
<keyword evidence="3" id="KW-0276">Fatty acid metabolism</keyword>
<keyword evidence="5" id="KW-0413">Isomerase</keyword>
<dbReference type="Gene3D" id="1.10.12.10">
    <property type="entry name" value="Lyase 2-enoyl-coa Hydratase, Chain A, domain 2"/>
    <property type="match status" value="1"/>
</dbReference>
<organism evidence="6">
    <name type="scientific">freshwater metagenome</name>
    <dbReference type="NCBI Taxonomy" id="449393"/>
    <lineage>
        <taxon>unclassified sequences</taxon>
        <taxon>metagenomes</taxon>
        <taxon>ecological metagenomes</taxon>
    </lineage>
</organism>
<proteinExistence type="inferred from homology"/>
<dbReference type="UniPathway" id="UPA00659"/>
<evidence type="ECO:0000256" key="2">
    <source>
        <dbReference type="ARBA" id="ARBA00005254"/>
    </source>
</evidence>
<dbReference type="FunFam" id="1.10.12.10:FF:000004">
    <property type="entry name" value="Delta3,5-delta2,4-dienoyl-CoA isomerase"/>
    <property type="match status" value="1"/>
</dbReference>
<dbReference type="GO" id="GO:0016853">
    <property type="term" value="F:isomerase activity"/>
    <property type="evidence" value="ECO:0007669"/>
    <property type="project" value="UniProtKB-KW"/>
</dbReference>
<gene>
    <name evidence="6" type="ORF">UFOPK3914_01534</name>
</gene>
<dbReference type="InterPro" id="IPR014748">
    <property type="entry name" value="Enoyl-CoA_hydra_C"/>
</dbReference>
<dbReference type="SUPFAM" id="SSF52096">
    <property type="entry name" value="ClpP/crotonase"/>
    <property type="match status" value="1"/>
</dbReference>
<name>A0A6J7N921_9ZZZZ</name>
<comment type="similarity">
    <text evidence="2">Belongs to the enoyl-CoA hydratase/isomerase family.</text>
</comment>
<dbReference type="InterPro" id="IPR045002">
    <property type="entry name" value="Ech1-like"/>
</dbReference>